<organism evidence="1 2">
    <name type="scientific">Hephaestia caeni</name>
    <dbReference type="NCBI Taxonomy" id="645617"/>
    <lineage>
        <taxon>Bacteria</taxon>
        <taxon>Pseudomonadati</taxon>
        <taxon>Pseudomonadota</taxon>
        <taxon>Alphaproteobacteria</taxon>
        <taxon>Sphingomonadales</taxon>
        <taxon>Sphingomonadaceae</taxon>
        <taxon>Hephaestia</taxon>
    </lineage>
</organism>
<evidence type="ECO:0000313" key="2">
    <source>
        <dbReference type="Proteomes" id="UP000266568"/>
    </source>
</evidence>
<name>A0A397P9Q8_9SPHN</name>
<accession>A0A397P9Q8</accession>
<dbReference type="RefSeq" id="WP_119035712.1">
    <property type="nucleotide sequence ID" value="NZ_QXDC01000003.1"/>
</dbReference>
<proteinExistence type="predicted"/>
<sequence>MEEALAHYRCAGDDGTYVTVVDYRHVAIENVAIETGATGVRRRPGARRLALTTGEPVRYIDAQTFEVIASGELLRRLD</sequence>
<dbReference type="Proteomes" id="UP000266568">
    <property type="component" value="Unassembled WGS sequence"/>
</dbReference>
<dbReference type="OrthoDB" id="7585309at2"/>
<dbReference type="AlphaFoldDB" id="A0A397P9Q8"/>
<protein>
    <submittedName>
        <fullName evidence="1">Uncharacterized protein</fullName>
    </submittedName>
</protein>
<dbReference type="EMBL" id="QXDC01000003">
    <property type="protein sequence ID" value="RIA43927.1"/>
    <property type="molecule type" value="Genomic_DNA"/>
</dbReference>
<evidence type="ECO:0000313" key="1">
    <source>
        <dbReference type="EMBL" id="RIA43927.1"/>
    </source>
</evidence>
<gene>
    <name evidence="1" type="ORF">DFR49_2160</name>
</gene>
<reference evidence="1 2" key="1">
    <citation type="submission" date="2018-08" db="EMBL/GenBank/DDBJ databases">
        <title>Genomic Encyclopedia of Type Strains, Phase IV (KMG-IV): sequencing the most valuable type-strain genomes for metagenomic binning, comparative biology and taxonomic classification.</title>
        <authorList>
            <person name="Goeker M."/>
        </authorList>
    </citation>
    <scope>NUCLEOTIDE SEQUENCE [LARGE SCALE GENOMIC DNA]</scope>
    <source>
        <strain evidence="1 2">DSM 25527</strain>
    </source>
</reference>
<comment type="caution">
    <text evidence="1">The sequence shown here is derived from an EMBL/GenBank/DDBJ whole genome shotgun (WGS) entry which is preliminary data.</text>
</comment>
<keyword evidence="2" id="KW-1185">Reference proteome</keyword>